<name>I3YAI4_THIV6</name>
<reference evidence="1 2" key="1">
    <citation type="submission" date="2012-06" db="EMBL/GenBank/DDBJ databases">
        <title>Complete sequence of Thiocystis violascens DSM 198.</title>
        <authorList>
            <consortium name="US DOE Joint Genome Institute"/>
            <person name="Lucas S."/>
            <person name="Han J."/>
            <person name="Lapidus A."/>
            <person name="Cheng J.-F."/>
            <person name="Goodwin L."/>
            <person name="Pitluck S."/>
            <person name="Peters L."/>
            <person name="Ovchinnikova G."/>
            <person name="Teshima H."/>
            <person name="Detter J.C."/>
            <person name="Han C."/>
            <person name="Tapia R."/>
            <person name="Land M."/>
            <person name="Hauser L."/>
            <person name="Kyrpides N."/>
            <person name="Ivanova N."/>
            <person name="Pagani I."/>
            <person name="Vogl K."/>
            <person name="Liu Z."/>
            <person name="Frigaard N.-U."/>
            <person name="Bryant D."/>
            <person name="Woyke T."/>
        </authorList>
    </citation>
    <scope>NUCLEOTIDE SEQUENCE [LARGE SCALE GENOMIC DNA]</scope>
    <source>
        <strain evidence="2">ATCC 17096 / DSM 198 / 6111</strain>
    </source>
</reference>
<organism evidence="1 2">
    <name type="scientific">Thiocystis violascens (strain ATCC 17096 / DSM 198 / 6111)</name>
    <name type="common">Chromatium violascens</name>
    <dbReference type="NCBI Taxonomy" id="765911"/>
    <lineage>
        <taxon>Bacteria</taxon>
        <taxon>Pseudomonadati</taxon>
        <taxon>Pseudomonadota</taxon>
        <taxon>Gammaproteobacteria</taxon>
        <taxon>Chromatiales</taxon>
        <taxon>Chromatiaceae</taxon>
        <taxon>Thiocystis</taxon>
    </lineage>
</organism>
<dbReference type="InterPro" id="IPR045397">
    <property type="entry name" value="TumE-like"/>
</dbReference>
<evidence type="ECO:0000313" key="1">
    <source>
        <dbReference type="EMBL" id="AFL74002.1"/>
    </source>
</evidence>
<proteinExistence type="predicted"/>
<accession>I3YAI4</accession>
<dbReference type="HOGENOM" id="CLU_166635_0_0_6"/>
<dbReference type="Proteomes" id="UP000006062">
    <property type="component" value="Chromosome"/>
</dbReference>
<gene>
    <name evidence="1" type="ordered locus">Thivi_2046</name>
</gene>
<dbReference type="RefSeq" id="WP_014778457.1">
    <property type="nucleotide sequence ID" value="NC_018012.1"/>
</dbReference>
<dbReference type="KEGG" id="tvi:Thivi_2046"/>
<protein>
    <submittedName>
        <fullName evidence="1">Uncharacterized protein</fullName>
    </submittedName>
</protein>
<dbReference type="eggNOG" id="ENOG5032Y3P">
    <property type="taxonomic scope" value="Bacteria"/>
</dbReference>
<sequence length="93" mass="10979">MKAKPLTNRCERRDDGSRVHLVIWETPEPVPPCQHRFKYRLAYVIDGVCVVRDDNERGKGDHRHLGDCEEPYDFTTPERLIADFRADVSRWIK</sequence>
<dbReference type="EMBL" id="CP003154">
    <property type="protein sequence ID" value="AFL74002.1"/>
    <property type="molecule type" value="Genomic_DNA"/>
</dbReference>
<dbReference type="AlphaFoldDB" id="I3YAI4"/>
<dbReference type="Pfam" id="PF20126">
    <property type="entry name" value="TumE"/>
    <property type="match status" value="1"/>
</dbReference>
<keyword evidence="2" id="KW-1185">Reference proteome</keyword>
<dbReference type="STRING" id="765911.Thivi_2046"/>
<evidence type="ECO:0000313" key="2">
    <source>
        <dbReference type="Proteomes" id="UP000006062"/>
    </source>
</evidence>
<dbReference type="OrthoDB" id="7451512at2"/>